<evidence type="ECO:0000313" key="2">
    <source>
        <dbReference type="Proteomes" id="UP000596661"/>
    </source>
</evidence>
<name>A0A803QPI4_CANSA</name>
<proteinExistence type="predicted"/>
<reference evidence="1" key="1">
    <citation type="submission" date="2021-03" db="UniProtKB">
        <authorList>
            <consortium name="EnsemblPlants"/>
        </authorList>
    </citation>
    <scope>IDENTIFICATION</scope>
</reference>
<keyword evidence="2" id="KW-1185">Reference proteome</keyword>
<accession>A0A803QPI4</accession>
<evidence type="ECO:0000313" key="1">
    <source>
        <dbReference type="EnsemblPlants" id="cds.evm.model.10.6"/>
    </source>
</evidence>
<sequence length="118" mass="13741">MAEVSQANQHRIQQFKSRFQFEKLWLKDDDCLQLISRFWKNSTASDPTSQTLNNISICASQLQAWHRGIFGDLPRKIKSSDQNVAALQNSNNTDHEHFVEFQISENILDELLAQEEDY</sequence>
<dbReference type="EMBL" id="UZAU01000778">
    <property type="status" value="NOT_ANNOTATED_CDS"/>
    <property type="molecule type" value="Genomic_DNA"/>
</dbReference>
<dbReference type="EnsemblPlants" id="evm.model.10.6">
    <property type="protein sequence ID" value="cds.evm.model.10.6"/>
    <property type="gene ID" value="evm.TU.10.6"/>
</dbReference>
<dbReference type="AlphaFoldDB" id="A0A803QPI4"/>
<dbReference type="Proteomes" id="UP000596661">
    <property type="component" value="Unassembled WGS sequence"/>
</dbReference>
<organism evidence="1 2">
    <name type="scientific">Cannabis sativa</name>
    <name type="common">Hemp</name>
    <name type="synonym">Marijuana</name>
    <dbReference type="NCBI Taxonomy" id="3483"/>
    <lineage>
        <taxon>Eukaryota</taxon>
        <taxon>Viridiplantae</taxon>
        <taxon>Streptophyta</taxon>
        <taxon>Embryophyta</taxon>
        <taxon>Tracheophyta</taxon>
        <taxon>Spermatophyta</taxon>
        <taxon>Magnoliopsida</taxon>
        <taxon>eudicotyledons</taxon>
        <taxon>Gunneridae</taxon>
        <taxon>Pentapetalae</taxon>
        <taxon>rosids</taxon>
        <taxon>fabids</taxon>
        <taxon>Rosales</taxon>
        <taxon>Cannabaceae</taxon>
        <taxon>Cannabis</taxon>
    </lineage>
</organism>
<dbReference type="Gramene" id="evm.model.10.6">
    <property type="protein sequence ID" value="cds.evm.model.10.6"/>
    <property type="gene ID" value="evm.TU.10.6"/>
</dbReference>
<protein>
    <submittedName>
        <fullName evidence="1">Uncharacterized protein</fullName>
    </submittedName>
</protein>